<feature type="compositionally biased region" description="Basic and acidic residues" evidence="2">
    <location>
        <begin position="90"/>
        <end position="128"/>
    </location>
</feature>
<dbReference type="PANTHER" id="PTHR12783">
    <property type="entry name" value="RALA BINDING PROTEIN 1 RALBP1"/>
    <property type="match status" value="1"/>
</dbReference>
<dbReference type="PROSITE" id="PS50238">
    <property type="entry name" value="RHOGAP"/>
    <property type="match status" value="1"/>
</dbReference>
<feature type="compositionally biased region" description="Basic residues" evidence="2">
    <location>
        <begin position="74"/>
        <end position="83"/>
    </location>
</feature>
<feature type="coiled-coil region" evidence="1">
    <location>
        <begin position="538"/>
        <end position="592"/>
    </location>
</feature>
<name>A0AAW1V0V6_9CUCU</name>
<keyword evidence="1" id="KW-0175">Coiled coil</keyword>
<feature type="region of interest" description="Disordered" evidence="2">
    <location>
        <begin position="23"/>
        <end position="128"/>
    </location>
</feature>
<reference evidence="4 5" key="1">
    <citation type="submission" date="2023-03" db="EMBL/GenBank/DDBJ databases">
        <title>Genome insight into feeding habits of ladybird beetles.</title>
        <authorList>
            <person name="Li H.-S."/>
            <person name="Huang Y.-H."/>
            <person name="Pang H."/>
        </authorList>
    </citation>
    <scope>NUCLEOTIDE SEQUENCE [LARGE SCALE GENOMIC DNA]</scope>
    <source>
        <strain evidence="4">SYSU_2023b</strain>
        <tissue evidence="4">Whole body</tissue>
    </source>
</reference>
<organism evidence="4 5">
    <name type="scientific">Henosepilachna vigintioctopunctata</name>
    <dbReference type="NCBI Taxonomy" id="420089"/>
    <lineage>
        <taxon>Eukaryota</taxon>
        <taxon>Metazoa</taxon>
        <taxon>Ecdysozoa</taxon>
        <taxon>Arthropoda</taxon>
        <taxon>Hexapoda</taxon>
        <taxon>Insecta</taxon>
        <taxon>Pterygota</taxon>
        <taxon>Neoptera</taxon>
        <taxon>Endopterygota</taxon>
        <taxon>Coleoptera</taxon>
        <taxon>Polyphaga</taxon>
        <taxon>Cucujiformia</taxon>
        <taxon>Coccinelloidea</taxon>
        <taxon>Coccinellidae</taxon>
        <taxon>Epilachninae</taxon>
        <taxon>Epilachnini</taxon>
        <taxon>Henosepilachna</taxon>
    </lineage>
</organism>
<dbReference type="Proteomes" id="UP001431783">
    <property type="component" value="Unassembled WGS sequence"/>
</dbReference>
<dbReference type="GO" id="GO:0031267">
    <property type="term" value="F:small GTPase binding"/>
    <property type="evidence" value="ECO:0007669"/>
    <property type="project" value="InterPro"/>
</dbReference>
<accession>A0AAW1V0V6</accession>
<evidence type="ECO:0000313" key="5">
    <source>
        <dbReference type="Proteomes" id="UP001431783"/>
    </source>
</evidence>
<feature type="domain" description="Rho-GAP" evidence="3">
    <location>
        <begin position="149"/>
        <end position="361"/>
    </location>
</feature>
<dbReference type="InterPro" id="IPR000198">
    <property type="entry name" value="RhoGAP_dom"/>
</dbReference>
<dbReference type="Gene3D" id="1.10.555.10">
    <property type="entry name" value="Rho GTPase activation protein"/>
    <property type="match status" value="1"/>
</dbReference>
<dbReference type="AlphaFoldDB" id="A0AAW1V0V6"/>
<evidence type="ECO:0000259" key="3">
    <source>
        <dbReference type="PROSITE" id="PS50238"/>
    </source>
</evidence>
<keyword evidence="5" id="KW-1185">Reference proteome</keyword>
<dbReference type="EMBL" id="JARQZJ010000122">
    <property type="protein sequence ID" value="KAK9889301.1"/>
    <property type="molecule type" value="Genomic_DNA"/>
</dbReference>
<feature type="region of interest" description="Disordered" evidence="2">
    <location>
        <begin position="399"/>
        <end position="425"/>
    </location>
</feature>
<dbReference type="SUPFAM" id="SSF48350">
    <property type="entry name" value="GTPase activation domain, GAP"/>
    <property type="match status" value="1"/>
</dbReference>
<protein>
    <recommendedName>
        <fullName evidence="3">Rho-GAP domain-containing protein</fullName>
    </recommendedName>
</protein>
<dbReference type="GO" id="GO:0007264">
    <property type="term" value="P:small GTPase-mediated signal transduction"/>
    <property type="evidence" value="ECO:0007669"/>
    <property type="project" value="InterPro"/>
</dbReference>
<evidence type="ECO:0000256" key="2">
    <source>
        <dbReference type="SAM" id="MobiDB-lite"/>
    </source>
</evidence>
<dbReference type="Pfam" id="PF00620">
    <property type="entry name" value="RhoGAP"/>
    <property type="match status" value="1"/>
</dbReference>
<comment type="caution">
    <text evidence="4">The sequence shown here is derived from an EMBL/GenBank/DDBJ whole genome shotgun (WGS) entry which is preliminary data.</text>
</comment>
<dbReference type="InterPro" id="IPR039767">
    <property type="entry name" value="RALBP1"/>
</dbReference>
<dbReference type="Gene3D" id="1.20.58.90">
    <property type="match status" value="1"/>
</dbReference>
<sequence length="621" mass="71384">MDFDSPDVMKDFPGLYATELNKKCKDDSDFSDDATKNESSIGKKKEKKDKKDKDKGYAALEGESSGDENSKSRSPSKYKKTKSFKFTSSKSKERRDKSREKEGNEKKREKEKKQEKKVEKERGKTDKYKKSKVTDENCSLADALPIFGVSLDLAVERSKCHDGIDIPLPVRKCIDYLESVGLSFEGIYKVSGTKSKVIQIRKMFNNREDVDLFDYDVPTTTSLLKMFLRDIPEPLFTNELLIRFEEAGAILSSNTREKHLRILIDNLPSMNKLILSWLLVHLDNVSLNEKINKMSRTNLGAALNHTFHVSSRLLTALIHHSKALFPGTVLSRYVPPLPAGAILPLSADLIQLELRKQESLLNQIHMEMNCGCIVKQREELLWEVQRIITQLKRQMKSCQKDKETVTHHESLEEKNMEEEKSEENIQRNEFNSYGQLSEEWQTPIKFPENIVSNILPEKIPPPPTKNYFEEKPKHINFDLDISPESDIGTLSENFSSIAKNVGEYENSFNQKETTNKSSSLDRSICLLKLKNHGLLQLREKLIKAIQAEHKEIESLKVQLMNKKLLSPVVQHNDNLDKIMDLLQKENQILQIKKINLVRHIIEQQEICIDLQAKIELHVASH</sequence>
<dbReference type="InterPro" id="IPR008936">
    <property type="entry name" value="Rho_GTPase_activation_prot"/>
</dbReference>
<proteinExistence type="predicted"/>
<dbReference type="SMART" id="SM00324">
    <property type="entry name" value="RhoGAP"/>
    <property type="match status" value="1"/>
</dbReference>
<gene>
    <name evidence="4" type="ORF">WA026_004582</name>
</gene>
<feature type="compositionally biased region" description="Basic and acidic residues" evidence="2">
    <location>
        <begin position="23"/>
        <end position="36"/>
    </location>
</feature>
<evidence type="ECO:0000256" key="1">
    <source>
        <dbReference type="SAM" id="Coils"/>
    </source>
</evidence>
<dbReference type="GO" id="GO:0005096">
    <property type="term" value="F:GTPase activator activity"/>
    <property type="evidence" value="ECO:0007669"/>
    <property type="project" value="InterPro"/>
</dbReference>
<dbReference type="PANTHER" id="PTHR12783:SF5">
    <property type="entry name" value="RALA-BINDING PROTEIN 1"/>
    <property type="match status" value="1"/>
</dbReference>
<evidence type="ECO:0000313" key="4">
    <source>
        <dbReference type="EMBL" id="KAK9889301.1"/>
    </source>
</evidence>